<evidence type="ECO:0000313" key="4">
    <source>
        <dbReference type="EMBL" id="CCE91660.1"/>
    </source>
</evidence>
<dbReference type="Pfam" id="PF18351">
    <property type="entry name" value="Ago_N_1"/>
    <property type="match status" value="1"/>
</dbReference>
<dbReference type="PROSITE" id="PS50822">
    <property type="entry name" value="PIWI"/>
    <property type="match status" value="1"/>
</dbReference>
<evidence type="ECO:0000256" key="1">
    <source>
        <dbReference type="SAM" id="MobiDB-lite"/>
    </source>
</evidence>
<dbReference type="PANTHER" id="PTHR22891">
    <property type="entry name" value="EUKARYOTIC TRANSLATION INITIATION FACTOR 2C"/>
    <property type="match status" value="1"/>
</dbReference>
<sequence length="1036" mass="115997">MQKTRHSSVDQPFNVEKRLDYGTKGTPVEVLTNHVRLSLGDDAPGRKKVASDDAWWKTATIYTYHIDFIGKQNPAGRGPPQKGPPPAISKPKKYELLDDLFEEDKTLAKYKDRIAFDGQDTLYSRVPLEEFSLFNGCWKVGKKKNSTAGAGKKGKSEIAEELVAQITLQFASKITLKDIYKATMSEDPEEQENKMSAADKTALLYLLGAKFLTSKDPIFQMQGNKFFIFNEKAKSIPFQIGGFLICGFTISIVYSRGTVLLNAINVALPFYKHVKYLPGDRKFKQNEKVRFTLMDWIIECYQQINGKGRGPKRTAEPSSKDLNLFLTKNMDIKNLIKGLKVYRYYINYSVNSDGTPKPPSKMPAKGIVDFARETADSLKFKTLPSAMTKSAKSVAGEKEITVNTTSYFAKKYNIKLKYPDVKMVSLGGKNIVPAECLTIVPGQKLKGQIYDEKTMIDFTAIRPEEKFKLINNLALPPLTNALNSENKGKAGAVKFEFLKVPSRVIDAPVVQYKKSNVTYIDAPFGTKSTNGKAPSEETKGKWNLTNHQFIHTSKDIYNLRPIFINDSSREPPVTVLERLTASVKKFAKDAAAVDVNFDTSGRPILINEFSAPVRRRVDSGNEKGRGRGRGAPRGRGRGRGGFGGGGGRPSFVYEITPGEQQLVQLLEKIPEKVYILLVLNRGNDSAIYNRLKEIVDRRFGVLNSCVVWESFSKNSAQYNTNAVMKMNLKLQGTNHSLSDKDLELLIDKESGLPFLVIAADVTHYPEKDQNSIAAMVGSYERTFSKFPGDYLLQDQPGEEIISRIGEFVASRLDIYKANNKGKLPPKILYYRDGTSETQLSQVVKIEVKGLKEALRKYGSRKKGAKKYDPPVTCVVVAKRNLVRFKPLHENATNAEGKTVAVQSMGNVMPGTVVDREITSPAHFDFFLQSQQALAGTGVPCHYWCVYNENHFDSDYLQAISHALCYTFGRSSTSVKVVSPVYYADLLCTRAAQFFKANFEILSAEFQKERKNKDDVIVPTKLLPPVHKNIRSVMYYI</sequence>
<dbReference type="Pfam" id="PF18236">
    <property type="entry name" value="AGO_N"/>
    <property type="match status" value="1"/>
</dbReference>
<dbReference type="InterPro" id="IPR003100">
    <property type="entry name" value="PAZ_dom"/>
</dbReference>
<dbReference type="HOGENOM" id="CLU_274186_0_0_1"/>
<dbReference type="eggNOG" id="KOG1041">
    <property type="taxonomic scope" value="Eukaryota"/>
</dbReference>
<dbReference type="SUPFAM" id="SSF101690">
    <property type="entry name" value="PAZ domain"/>
    <property type="match status" value="1"/>
</dbReference>
<dbReference type="OrthoDB" id="10252740at2759"/>
<keyword evidence="5" id="KW-1185">Reference proteome</keyword>
<evidence type="ECO:0008006" key="6">
    <source>
        <dbReference type="Google" id="ProtNLM"/>
    </source>
</evidence>
<accession>G8ZSR6</accession>
<dbReference type="Proteomes" id="UP000005627">
    <property type="component" value="Chromosome 4"/>
</dbReference>
<feature type="region of interest" description="Disordered" evidence="1">
    <location>
        <begin position="616"/>
        <end position="645"/>
    </location>
</feature>
<evidence type="ECO:0000259" key="2">
    <source>
        <dbReference type="PROSITE" id="PS50821"/>
    </source>
</evidence>
<organism evidence="4 5">
    <name type="scientific">Torulaspora delbrueckii</name>
    <name type="common">Yeast</name>
    <name type="synonym">Candida colliculosa</name>
    <dbReference type="NCBI Taxonomy" id="4950"/>
    <lineage>
        <taxon>Eukaryota</taxon>
        <taxon>Fungi</taxon>
        <taxon>Dikarya</taxon>
        <taxon>Ascomycota</taxon>
        <taxon>Saccharomycotina</taxon>
        <taxon>Saccharomycetes</taxon>
        <taxon>Saccharomycetales</taxon>
        <taxon>Saccharomycetaceae</taxon>
        <taxon>Torulaspora</taxon>
    </lineage>
</organism>
<dbReference type="Pfam" id="PF02171">
    <property type="entry name" value="Piwi"/>
    <property type="match status" value="1"/>
</dbReference>
<feature type="compositionally biased region" description="Basic and acidic residues" evidence="1">
    <location>
        <begin position="616"/>
        <end position="625"/>
    </location>
</feature>
<dbReference type="InterPro" id="IPR036397">
    <property type="entry name" value="RNaseH_sf"/>
</dbReference>
<dbReference type="Gene3D" id="3.40.50.2300">
    <property type="match status" value="1"/>
</dbReference>
<dbReference type="InterPro" id="IPR012337">
    <property type="entry name" value="RNaseH-like_sf"/>
</dbReference>
<dbReference type="AlphaFoldDB" id="G8ZSR6"/>
<protein>
    <recommendedName>
        <fullName evidence="6">Piwi domain-containing protein</fullName>
    </recommendedName>
</protein>
<name>G8ZSR6_TORDE</name>
<gene>
    <name evidence="4" type="primary">TDEL0D00760</name>
    <name evidence="4" type="ORF">TDEL_0D00760</name>
</gene>
<dbReference type="KEGG" id="tdl:TDEL_0D00760"/>
<dbReference type="InterPro" id="IPR040937">
    <property type="entry name" value="Ago_N_1"/>
</dbReference>
<evidence type="ECO:0000313" key="5">
    <source>
        <dbReference type="Proteomes" id="UP000005627"/>
    </source>
</evidence>
<feature type="domain" description="PAZ" evidence="2">
    <location>
        <begin position="321"/>
        <end position="441"/>
    </location>
</feature>
<feature type="domain" description="Piwi" evidence="3">
    <location>
        <begin position="674"/>
        <end position="995"/>
    </location>
</feature>
<dbReference type="InterPro" id="IPR036085">
    <property type="entry name" value="PAZ_dom_sf"/>
</dbReference>
<dbReference type="STRING" id="1076872.G8ZSR6"/>
<dbReference type="EMBL" id="HE616745">
    <property type="protein sequence ID" value="CCE91660.1"/>
    <property type="molecule type" value="Genomic_DNA"/>
</dbReference>
<dbReference type="PROSITE" id="PS50821">
    <property type="entry name" value="PAZ"/>
    <property type="match status" value="1"/>
</dbReference>
<dbReference type="SMART" id="SM00950">
    <property type="entry name" value="Piwi"/>
    <property type="match status" value="1"/>
</dbReference>
<dbReference type="Gene3D" id="3.30.420.10">
    <property type="entry name" value="Ribonuclease H-like superfamily/Ribonuclease H"/>
    <property type="match status" value="1"/>
</dbReference>
<proteinExistence type="predicted"/>
<dbReference type="InParanoid" id="G8ZSR6"/>
<dbReference type="InterPro" id="IPR003165">
    <property type="entry name" value="Piwi"/>
</dbReference>
<feature type="compositionally biased region" description="Basic residues" evidence="1">
    <location>
        <begin position="626"/>
        <end position="638"/>
    </location>
</feature>
<dbReference type="GO" id="GO:0003723">
    <property type="term" value="F:RNA binding"/>
    <property type="evidence" value="ECO:0007669"/>
    <property type="project" value="InterPro"/>
</dbReference>
<dbReference type="RefSeq" id="XP_003680871.1">
    <property type="nucleotide sequence ID" value="XM_003680823.1"/>
</dbReference>
<dbReference type="InterPro" id="IPR040588">
    <property type="entry name" value="AGO_N"/>
</dbReference>
<dbReference type="SUPFAM" id="SSF53098">
    <property type="entry name" value="Ribonuclease H-like"/>
    <property type="match status" value="1"/>
</dbReference>
<dbReference type="GeneID" id="11502095"/>
<reference evidence="4 5" key="1">
    <citation type="journal article" date="2011" name="Proc. Natl. Acad. Sci. U.S.A.">
        <title>Evolutionary erosion of yeast sex chromosomes by mating-type switching accidents.</title>
        <authorList>
            <person name="Gordon J.L."/>
            <person name="Armisen D."/>
            <person name="Proux-Wera E."/>
            <person name="Oheigeartaigh S.S."/>
            <person name="Byrne K.P."/>
            <person name="Wolfe K.H."/>
        </authorList>
    </citation>
    <scope>NUCLEOTIDE SEQUENCE [LARGE SCALE GENOMIC DNA]</scope>
    <source>
        <strain evidence="5">ATCC 10662 / CBS 1146 / NBRC 0425 / NCYC 2629 / NRRL Y-866</strain>
    </source>
</reference>
<evidence type="ECO:0000259" key="3">
    <source>
        <dbReference type="PROSITE" id="PS50822"/>
    </source>
</evidence>
<dbReference type="Gene3D" id="2.170.260.10">
    <property type="entry name" value="paz domain"/>
    <property type="match status" value="1"/>
</dbReference>